<dbReference type="HOGENOM" id="CLU_000680_14_0_1"/>
<dbReference type="Pfam" id="PF13966">
    <property type="entry name" value="zf-RVT"/>
    <property type="match status" value="1"/>
</dbReference>
<reference evidence="3 4" key="1">
    <citation type="journal article" date="2013" name="Nat. Genet.">
        <title>The high-quality draft genome of peach (Prunus persica) identifies unique patterns of genetic diversity, domestication and genome evolution.</title>
        <authorList>
            <consortium name="International Peach Genome Initiative"/>
            <person name="Verde I."/>
            <person name="Abbott A.G."/>
            <person name="Scalabrin S."/>
            <person name="Jung S."/>
            <person name="Shu S."/>
            <person name="Marroni F."/>
            <person name="Zhebentyayeva T."/>
            <person name="Dettori M.T."/>
            <person name="Grimwood J."/>
            <person name="Cattonaro F."/>
            <person name="Zuccolo A."/>
            <person name="Rossini L."/>
            <person name="Jenkins J."/>
            <person name="Vendramin E."/>
            <person name="Meisel L.A."/>
            <person name="Decroocq V."/>
            <person name="Sosinski B."/>
            <person name="Prochnik S."/>
            <person name="Mitros T."/>
            <person name="Policriti A."/>
            <person name="Cipriani G."/>
            <person name="Dondini L."/>
            <person name="Ficklin S."/>
            <person name="Goodstein D.M."/>
            <person name="Xuan P."/>
            <person name="Del Fabbro C."/>
            <person name="Aramini V."/>
            <person name="Copetti D."/>
            <person name="Gonzalez S."/>
            <person name="Horner D.S."/>
            <person name="Falchi R."/>
            <person name="Lucas S."/>
            <person name="Mica E."/>
            <person name="Maldonado J."/>
            <person name="Lazzari B."/>
            <person name="Bielenberg D."/>
            <person name="Pirona R."/>
            <person name="Miculan M."/>
            <person name="Barakat A."/>
            <person name="Testolin R."/>
            <person name="Stella A."/>
            <person name="Tartarini S."/>
            <person name="Tonutti P."/>
            <person name="Arus P."/>
            <person name="Orellana A."/>
            <person name="Wells C."/>
            <person name="Main D."/>
            <person name="Vizzotto G."/>
            <person name="Silva H."/>
            <person name="Salamini F."/>
            <person name="Schmutz J."/>
            <person name="Morgante M."/>
            <person name="Rokhsar D.S."/>
        </authorList>
    </citation>
    <scope>NUCLEOTIDE SEQUENCE [LARGE SCALE GENOMIC DNA]</scope>
    <source>
        <strain evidence="4">cv. Nemared</strain>
    </source>
</reference>
<gene>
    <name evidence="3" type="ORF">PRUPE_2G092000</name>
</gene>
<dbReference type="InterPro" id="IPR036397">
    <property type="entry name" value="RNaseH_sf"/>
</dbReference>
<dbReference type="InterPro" id="IPR002156">
    <property type="entry name" value="RNaseH_domain"/>
</dbReference>
<name>M5X336_PRUPE</name>
<dbReference type="GO" id="GO:0004523">
    <property type="term" value="F:RNA-DNA hybrid ribonuclease activity"/>
    <property type="evidence" value="ECO:0007669"/>
    <property type="project" value="InterPro"/>
</dbReference>
<dbReference type="CDD" id="cd06222">
    <property type="entry name" value="RNase_H_like"/>
    <property type="match status" value="1"/>
</dbReference>
<evidence type="ECO:0000313" key="3">
    <source>
        <dbReference type="EMBL" id="ONI21829.1"/>
    </source>
</evidence>
<evidence type="ECO:0000313" key="4">
    <source>
        <dbReference type="Proteomes" id="UP000006882"/>
    </source>
</evidence>
<dbReference type="AlphaFoldDB" id="M5X336"/>
<dbReference type="Gene3D" id="3.30.420.10">
    <property type="entry name" value="Ribonuclease H-like superfamily/Ribonuclease H"/>
    <property type="match status" value="1"/>
</dbReference>
<dbReference type="eggNOG" id="KOG1075">
    <property type="taxonomic scope" value="Eukaryota"/>
</dbReference>
<dbReference type="Pfam" id="PF13456">
    <property type="entry name" value="RVT_3"/>
    <property type="match status" value="1"/>
</dbReference>
<dbReference type="EMBL" id="CM007652">
    <property type="protein sequence ID" value="ONI21829.1"/>
    <property type="molecule type" value="Genomic_DNA"/>
</dbReference>
<dbReference type="SUPFAM" id="SSF53098">
    <property type="entry name" value="Ribonuclease H-like"/>
    <property type="match status" value="1"/>
</dbReference>
<feature type="domain" description="RNase H type-1" evidence="1">
    <location>
        <begin position="174"/>
        <end position="293"/>
    </location>
</feature>
<evidence type="ECO:0008006" key="5">
    <source>
        <dbReference type="Google" id="ProtNLM"/>
    </source>
</evidence>
<evidence type="ECO:0000259" key="2">
    <source>
        <dbReference type="Pfam" id="PF13966"/>
    </source>
</evidence>
<protein>
    <recommendedName>
        <fullName evidence="5">Reverse transcriptase zinc-binding domain-containing protein</fullName>
    </recommendedName>
</protein>
<proteinExistence type="predicted"/>
<dbReference type="PANTHER" id="PTHR47074">
    <property type="entry name" value="BNAC02G40300D PROTEIN"/>
    <property type="match status" value="1"/>
</dbReference>
<dbReference type="InterPro" id="IPR044730">
    <property type="entry name" value="RNase_H-like_dom_plant"/>
</dbReference>
<dbReference type="OMA" id="IRNAHEM"/>
<feature type="domain" description="Reverse transcriptase zinc-binding" evidence="2">
    <location>
        <begin position="14"/>
        <end position="81"/>
    </location>
</feature>
<dbReference type="Proteomes" id="UP000006882">
    <property type="component" value="Chromosome G2"/>
</dbReference>
<organism evidence="3 4">
    <name type="scientific">Prunus persica</name>
    <name type="common">Peach</name>
    <name type="synonym">Amygdalus persica</name>
    <dbReference type="NCBI Taxonomy" id="3760"/>
    <lineage>
        <taxon>Eukaryota</taxon>
        <taxon>Viridiplantae</taxon>
        <taxon>Streptophyta</taxon>
        <taxon>Embryophyta</taxon>
        <taxon>Tracheophyta</taxon>
        <taxon>Spermatophyta</taxon>
        <taxon>Magnoliopsida</taxon>
        <taxon>eudicotyledons</taxon>
        <taxon>Gunneridae</taxon>
        <taxon>Pentapetalae</taxon>
        <taxon>rosids</taxon>
        <taxon>fabids</taxon>
        <taxon>Rosales</taxon>
        <taxon>Rosaceae</taxon>
        <taxon>Amygdaloideae</taxon>
        <taxon>Amygdaleae</taxon>
        <taxon>Prunus</taxon>
    </lineage>
</organism>
<accession>M5X336</accession>
<dbReference type="InterPro" id="IPR012337">
    <property type="entry name" value="RNaseH-like_sf"/>
</dbReference>
<dbReference type="Gramene" id="ONI21829">
    <property type="protein sequence ID" value="ONI21829"/>
    <property type="gene ID" value="PRUPE_2G092000"/>
</dbReference>
<sequence>MKHRPSYSLEVSLKVWNLLWKAAIPLKMKHFLWRTVHGTLAIELALFNRKIRQTPICPLCKEHEEFVEHLILLCPWVSLIWSGVLPNWINGFWSAPQKHILRQITITAWAIWKARNIAMFDDVPLNPILTIQSITSQLTELNMILDVTRDKMTRHDEPIPTRLWYAPITPNLKIDVAWHSSSRRDGVDIIIRNAHEMFVGTNVIPFSVESAIMAEANAALKGCLFAMELGLTCACFESNSKELVDSINGNIRRGRWCLYPILTRIRDYHHNFKHCTWTWMRKSRNEATDHLATIALLRLSPGVWTSSPPLLPPPHLCMFSTTMVSLARQQVPNAVCQFGWL</sequence>
<evidence type="ECO:0000259" key="1">
    <source>
        <dbReference type="Pfam" id="PF13456"/>
    </source>
</evidence>
<dbReference type="GO" id="GO:0003676">
    <property type="term" value="F:nucleic acid binding"/>
    <property type="evidence" value="ECO:0007669"/>
    <property type="project" value="InterPro"/>
</dbReference>
<dbReference type="InterPro" id="IPR052929">
    <property type="entry name" value="RNase_H-like_EbsB-rel"/>
</dbReference>
<dbReference type="InterPro" id="IPR026960">
    <property type="entry name" value="RVT-Znf"/>
</dbReference>
<keyword evidence="4" id="KW-1185">Reference proteome</keyword>
<dbReference type="PANTHER" id="PTHR47074:SF73">
    <property type="entry name" value="OS04G0448401 PROTEIN"/>
    <property type="match status" value="1"/>
</dbReference>